<dbReference type="SUPFAM" id="SSF88723">
    <property type="entry name" value="PIN domain-like"/>
    <property type="match status" value="1"/>
</dbReference>
<evidence type="ECO:0000256" key="1">
    <source>
        <dbReference type="SAM" id="MobiDB-lite"/>
    </source>
</evidence>
<accession>A0A975S730</accession>
<gene>
    <name evidence="2" type="ORF">KG104_04285</name>
</gene>
<sequence>MNGQSGLLLDTAVLADIRSPDPSAALRDFLRCRSSLRIFISALTLGDLPKPDRAWLQELTGRFGCHILPVDPGVALASTGLDHDTGTLTVVVAATALHHDLTVVTDRPEDFRRLGAAAVDPWHAAPVPPAHPPQGEGTDAGTGVTA</sequence>
<dbReference type="InterPro" id="IPR029060">
    <property type="entry name" value="PIN-like_dom_sf"/>
</dbReference>
<reference evidence="2" key="1">
    <citation type="submission" date="2021-06" db="EMBL/GenBank/DDBJ databases">
        <title>Novel species in genus Arthrobacter.</title>
        <authorList>
            <person name="Zhang G."/>
        </authorList>
    </citation>
    <scope>NUCLEOTIDE SEQUENCE</scope>
    <source>
        <strain evidence="2">Zg-ZUI122</strain>
    </source>
</reference>
<dbReference type="AlphaFoldDB" id="A0A975S730"/>
<evidence type="ECO:0008006" key="4">
    <source>
        <dbReference type="Google" id="ProtNLM"/>
    </source>
</evidence>
<dbReference type="RefSeq" id="WP_104055099.1">
    <property type="nucleotide sequence ID" value="NZ_CP076456.1"/>
</dbReference>
<feature type="region of interest" description="Disordered" evidence="1">
    <location>
        <begin position="122"/>
        <end position="146"/>
    </location>
</feature>
<dbReference type="Gene3D" id="3.40.50.1010">
    <property type="entry name" value="5'-nuclease"/>
    <property type="match status" value="1"/>
</dbReference>
<protein>
    <recommendedName>
        <fullName evidence="4">PIN domain-containing protein</fullName>
    </recommendedName>
</protein>
<dbReference type="KEGG" id="asun:KG104_04285"/>
<evidence type="ECO:0000313" key="2">
    <source>
        <dbReference type="EMBL" id="QWQ37021.1"/>
    </source>
</evidence>
<name>A0A975S730_9MICC</name>
<proteinExistence type="predicted"/>
<organism evidence="2 3">
    <name type="scientific">Arthrobacter sunyaminii</name>
    <dbReference type="NCBI Taxonomy" id="2816859"/>
    <lineage>
        <taxon>Bacteria</taxon>
        <taxon>Bacillati</taxon>
        <taxon>Actinomycetota</taxon>
        <taxon>Actinomycetes</taxon>
        <taxon>Micrococcales</taxon>
        <taxon>Micrococcaceae</taxon>
        <taxon>Arthrobacter</taxon>
    </lineage>
</organism>
<evidence type="ECO:0000313" key="3">
    <source>
        <dbReference type="Proteomes" id="UP000680588"/>
    </source>
</evidence>
<dbReference type="EMBL" id="CP076456">
    <property type="protein sequence ID" value="QWQ37021.1"/>
    <property type="molecule type" value="Genomic_DNA"/>
</dbReference>
<keyword evidence="3" id="KW-1185">Reference proteome</keyword>
<dbReference type="Proteomes" id="UP000680588">
    <property type="component" value="Chromosome"/>
</dbReference>